<keyword evidence="1" id="KW-0472">Membrane</keyword>
<keyword evidence="1" id="KW-0812">Transmembrane</keyword>
<proteinExistence type="predicted"/>
<comment type="caution">
    <text evidence="2">The sequence shown here is derived from an EMBL/GenBank/DDBJ whole genome shotgun (WGS) entry which is preliminary data.</text>
</comment>
<organism evidence="2 3">
    <name type="scientific">Trichinella pseudospiralis</name>
    <name type="common">Parasitic roundworm</name>
    <dbReference type="NCBI Taxonomy" id="6337"/>
    <lineage>
        <taxon>Eukaryota</taxon>
        <taxon>Metazoa</taxon>
        <taxon>Ecdysozoa</taxon>
        <taxon>Nematoda</taxon>
        <taxon>Enoplea</taxon>
        <taxon>Dorylaimia</taxon>
        <taxon>Trichinellida</taxon>
        <taxon>Trichinellidae</taxon>
        <taxon>Trichinella</taxon>
    </lineage>
</organism>
<evidence type="ECO:0000256" key="1">
    <source>
        <dbReference type="SAM" id="Phobius"/>
    </source>
</evidence>
<protein>
    <submittedName>
        <fullName evidence="2">Uncharacterized protein</fullName>
    </submittedName>
</protein>
<reference evidence="2 3" key="1">
    <citation type="submission" date="2015-01" db="EMBL/GenBank/DDBJ databases">
        <title>Evolution of Trichinella species and genotypes.</title>
        <authorList>
            <person name="Korhonen P.K."/>
            <person name="Edoardo P."/>
            <person name="Giuseppe L.R."/>
            <person name="Gasser R.B."/>
        </authorList>
    </citation>
    <scope>NUCLEOTIDE SEQUENCE [LARGE SCALE GENOMIC DNA]</scope>
    <source>
        <strain evidence="2">ISS470</strain>
    </source>
</reference>
<dbReference type="AlphaFoldDB" id="A0A0V1FVT2"/>
<evidence type="ECO:0000313" key="2">
    <source>
        <dbReference type="EMBL" id="KRY90135.1"/>
    </source>
</evidence>
<keyword evidence="3" id="KW-1185">Reference proteome</keyword>
<evidence type="ECO:0000313" key="3">
    <source>
        <dbReference type="Proteomes" id="UP000054995"/>
    </source>
</evidence>
<dbReference type="EMBL" id="JYDT01000024">
    <property type="protein sequence ID" value="KRY90135.1"/>
    <property type="molecule type" value="Genomic_DNA"/>
</dbReference>
<dbReference type="OrthoDB" id="5935713at2759"/>
<keyword evidence="1" id="KW-1133">Transmembrane helix</keyword>
<name>A0A0V1FVT2_TRIPS</name>
<gene>
    <name evidence="2" type="ORF">T4D_8039</name>
</gene>
<feature type="transmembrane region" description="Helical" evidence="1">
    <location>
        <begin position="183"/>
        <end position="200"/>
    </location>
</feature>
<dbReference type="Proteomes" id="UP000054995">
    <property type="component" value="Unassembled WGS sequence"/>
</dbReference>
<sequence length="226" mass="25344">MNGAQRIMVRTEKSVILPKGVIVLFSAVSIHILPLNGVLRSNGCQQAITFRSPHFNPNSLKSVCLYLYHLFNQHISLLVRRLSPIVSERQNILSIDDYLPVCFLSLTCDASFPPHFSYTPTKNIVPLPARMTYPNAAMKGVPQNDLLISCWCSTVCHVASSTTVSPFPTPEIQHYMLQSRQQTATLGFLIFVLVILYPQIPIDFPCFNQLSNVLVFRSVRLTAPNL</sequence>
<accession>A0A0V1FVT2</accession>